<dbReference type="AlphaFoldDB" id="A0A1Q2SSB0"/>
<dbReference type="SUPFAM" id="SSF143011">
    <property type="entry name" value="RelE-like"/>
    <property type="match status" value="1"/>
</dbReference>
<protein>
    <submittedName>
        <fullName evidence="3">Addiction module toxin, RelE/StbE family</fullName>
    </submittedName>
</protein>
<dbReference type="InterPro" id="IPR007712">
    <property type="entry name" value="RelE/ParE_toxin"/>
</dbReference>
<dbReference type="EMBL" id="AB911404">
    <property type="protein sequence ID" value="BAW82238.1"/>
    <property type="molecule type" value="Genomic_DNA"/>
</dbReference>
<dbReference type="InterPro" id="IPR035093">
    <property type="entry name" value="RelE/ParE_toxin_dom_sf"/>
</dbReference>
<evidence type="ECO:0000313" key="3">
    <source>
        <dbReference type="EMBL" id="BAW82238.1"/>
    </source>
</evidence>
<comment type="similarity">
    <text evidence="1">Belongs to the RelE toxin family.</text>
</comment>
<name>A0A1Q2SSB0_UNCXX</name>
<dbReference type="Gene3D" id="3.30.2310.20">
    <property type="entry name" value="RelE-like"/>
    <property type="match status" value="1"/>
</dbReference>
<evidence type="ECO:0000256" key="2">
    <source>
        <dbReference type="ARBA" id="ARBA00022649"/>
    </source>
</evidence>
<dbReference type="Pfam" id="PF05016">
    <property type="entry name" value="ParE_toxin"/>
    <property type="match status" value="1"/>
</dbReference>
<reference evidence="3" key="1">
    <citation type="journal article" date="2017" name="PLoS ONE">
        <title>Loss of genes related to Nucleotide Excision Repair (NER) and implications for reductive genome evolution in symbionts of deep-sea vesicomyid clams.</title>
        <authorList>
            <person name="Shimamura S."/>
            <person name="Kaneko T."/>
            <person name="Ozawa G."/>
            <person name="Nishino-Matsumoto M."/>
            <person name="Koshiishi T."/>
            <person name="Takaki Y."/>
            <person name="Kato C."/>
            <person name="Takai K."/>
            <person name="Yoshida T."/>
            <person name="Fujikura K."/>
            <person name="Barry J.P."/>
            <person name="Maruyama T."/>
        </authorList>
    </citation>
    <scope>NUCLEOTIDE SEQUENCE</scope>
</reference>
<evidence type="ECO:0000256" key="1">
    <source>
        <dbReference type="ARBA" id="ARBA00006226"/>
    </source>
</evidence>
<sequence length="81" mass="9926">MIKLSKTLKKRLINTNRKKYYMPSELNLPITRTWARRLVSELSPYFRIRIGSYRVIYEIIEEQVIITIIKIKHRKEVYRKS</sequence>
<dbReference type="PANTHER" id="PTHR35601">
    <property type="entry name" value="TOXIN RELE"/>
    <property type="match status" value="1"/>
</dbReference>
<accession>A0A1Q2SSB0</accession>
<dbReference type="PANTHER" id="PTHR35601:SF1">
    <property type="entry name" value="TOXIN RELE"/>
    <property type="match status" value="1"/>
</dbReference>
<keyword evidence="2" id="KW-1277">Toxin-antitoxin system</keyword>
<organism evidence="3">
    <name type="scientific">Pliocardia stearnsii symbiont</name>
    <dbReference type="NCBI Taxonomy" id="596092"/>
    <lineage>
        <taxon>Bacteria</taxon>
    </lineage>
</organism>
<proteinExistence type="inferred from homology"/>